<feature type="compositionally biased region" description="Low complexity" evidence="1">
    <location>
        <begin position="38"/>
        <end position="50"/>
    </location>
</feature>
<evidence type="ECO:0000256" key="1">
    <source>
        <dbReference type="SAM" id="MobiDB-lite"/>
    </source>
</evidence>
<dbReference type="Proteomes" id="UP000450917">
    <property type="component" value="Unassembled WGS sequence"/>
</dbReference>
<accession>A0A7X3CSE1</accession>
<feature type="compositionally biased region" description="Basic residues" evidence="1">
    <location>
        <begin position="53"/>
        <end position="62"/>
    </location>
</feature>
<reference evidence="2 3" key="1">
    <citation type="submission" date="2019-11" db="EMBL/GenBank/DDBJ databases">
        <title>Draft genome sequences of five Paenibacillus species of dairy origin.</title>
        <authorList>
            <person name="Olajide A.M."/>
            <person name="Chen S."/>
            <person name="Lapointe G."/>
        </authorList>
    </citation>
    <scope>NUCLEOTIDE SEQUENCE [LARGE SCALE GENOMIC DNA]</scope>
    <source>
        <strain evidence="2 3">2CS3</strain>
    </source>
</reference>
<name>A0A7X3CSE1_9BACL</name>
<gene>
    <name evidence="2" type="ORF">GNP93_11110</name>
</gene>
<feature type="region of interest" description="Disordered" evidence="1">
    <location>
        <begin position="12"/>
        <end position="62"/>
    </location>
</feature>
<evidence type="ECO:0000313" key="3">
    <source>
        <dbReference type="Proteomes" id="UP000450917"/>
    </source>
</evidence>
<dbReference type="RefSeq" id="WP_054797665.1">
    <property type="nucleotide sequence ID" value="NZ_JARTHJ010000249.1"/>
</dbReference>
<proteinExistence type="predicted"/>
<evidence type="ECO:0000313" key="2">
    <source>
        <dbReference type="EMBL" id="MUG71227.1"/>
    </source>
</evidence>
<sequence length="62" mass="7189">MFKHILRKIANSVLHSKRPHYRGGSSNRYHRPGPLKHSSSYSSGRGNSYGHQYYKKKFHSSS</sequence>
<dbReference type="EMBL" id="WNZX01000008">
    <property type="protein sequence ID" value="MUG71227.1"/>
    <property type="molecule type" value="Genomic_DNA"/>
</dbReference>
<comment type="caution">
    <text evidence="2">The sequence shown here is derived from an EMBL/GenBank/DDBJ whole genome shotgun (WGS) entry which is preliminary data.</text>
</comment>
<dbReference type="AlphaFoldDB" id="A0A7X3CSE1"/>
<protein>
    <submittedName>
        <fullName evidence="2">Uncharacterized protein</fullName>
    </submittedName>
</protein>
<organism evidence="2 3">
    <name type="scientific">Paenibacillus validus</name>
    <dbReference type="NCBI Taxonomy" id="44253"/>
    <lineage>
        <taxon>Bacteria</taxon>
        <taxon>Bacillati</taxon>
        <taxon>Bacillota</taxon>
        <taxon>Bacilli</taxon>
        <taxon>Bacillales</taxon>
        <taxon>Paenibacillaceae</taxon>
        <taxon>Paenibacillus</taxon>
    </lineage>
</organism>
<keyword evidence="3" id="KW-1185">Reference proteome</keyword>